<dbReference type="SUPFAM" id="SSF46565">
    <property type="entry name" value="Chaperone J-domain"/>
    <property type="match status" value="1"/>
</dbReference>
<feature type="transmembrane region" description="Helical" evidence="3">
    <location>
        <begin position="100"/>
        <end position="119"/>
    </location>
</feature>
<keyword evidence="1" id="KW-0235">DNA replication</keyword>
<dbReference type="CDD" id="cd06257">
    <property type="entry name" value="DnaJ"/>
    <property type="match status" value="1"/>
</dbReference>
<dbReference type="OrthoDB" id="1738492at2"/>
<keyword evidence="5" id="KW-0346">Stress response</keyword>
<evidence type="ECO:0000256" key="2">
    <source>
        <dbReference type="SAM" id="Coils"/>
    </source>
</evidence>
<evidence type="ECO:0000259" key="4">
    <source>
        <dbReference type="PROSITE" id="PS50076"/>
    </source>
</evidence>
<feature type="coiled-coil region" evidence="2">
    <location>
        <begin position="205"/>
        <end position="242"/>
    </location>
</feature>
<dbReference type="eggNOG" id="COG2214">
    <property type="taxonomic scope" value="Bacteria"/>
</dbReference>
<dbReference type="STRING" id="398512.Bccel_2417"/>
<reference evidence="6" key="1">
    <citation type="submission" date="2015-07" db="EMBL/GenBank/DDBJ databases">
        <title>Near-Complete Genome Sequence of the Cellulolytic Bacterium Bacteroides (Pseudobacteroides) cellulosolvens ATCC 35603.</title>
        <authorList>
            <person name="Dassa B."/>
            <person name="Utturkar S.M."/>
            <person name="Klingeman D.M."/>
            <person name="Hurt R.A."/>
            <person name="Keller M."/>
            <person name="Xu J."/>
            <person name="Reddy Y.H.K."/>
            <person name="Borovok I."/>
            <person name="Grinberg I.R."/>
            <person name="Lamed R."/>
            <person name="Zhivin O."/>
            <person name="Bayer E.A."/>
            <person name="Brown S.D."/>
        </authorList>
    </citation>
    <scope>NUCLEOTIDE SEQUENCE [LARGE SCALE GENOMIC DNA]</scope>
    <source>
        <strain evidence="6">DSM 2933</strain>
    </source>
</reference>
<dbReference type="AlphaFoldDB" id="A0A0L6JN03"/>
<organism evidence="5 6">
    <name type="scientific">Pseudobacteroides cellulosolvens ATCC 35603 = DSM 2933</name>
    <dbReference type="NCBI Taxonomy" id="398512"/>
    <lineage>
        <taxon>Bacteria</taxon>
        <taxon>Bacillati</taxon>
        <taxon>Bacillota</taxon>
        <taxon>Clostridia</taxon>
        <taxon>Eubacteriales</taxon>
        <taxon>Oscillospiraceae</taxon>
        <taxon>Pseudobacteroides</taxon>
    </lineage>
</organism>
<comment type="caution">
    <text evidence="5">The sequence shown here is derived from an EMBL/GenBank/DDBJ whole genome shotgun (WGS) entry which is preliminary data.</text>
</comment>
<keyword evidence="3" id="KW-0472">Membrane</keyword>
<dbReference type="Pfam" id="PF00226">
    <property type="entry name" value="DnaJ"/>
    <property type="match status" value="1"/>
</dbReference>
<evidence type="ECO:0000256" key="3">
    <source>
        <dbReference type="SAM" id="Phobius"/>
    </source>
</evidence>
<dbReference type="GO" id="GO:0006260">
    <property type="term" value="P:DNA replication"/>
    <property type="evidence" value="ECO:0007669"/>
    <property type="project" value="UniProtKB-KW"/>
</dbReference>
<dbReference type="PROSITE" id="PS50076">
    <property type="entry name" value="DNAJ_2"/>
    <property type="match status" value="1"/>
</dbReference>
<evidence type="ECO:0000256" key="1">
    <source>
        <dbReference type="ARBA" id="ARBA00022705"/>
    </source>
</evidence>
<proteinExistence type="predicted"/>
<evidence type="ECO:0000313" key="6">
    <source>
        <dbReference type="Proteomes" id="UP000036923"/>
    </source>
</evidence>
<gene>
    <name evidence="5" type="ORF">Bccel_2417</name>
</gene>
<keyword evidence="3" id="KW-0812">Transmembrane</keyword>
<protein>
    <submittedName>
        <fullName evidence="5">Heat shock protein DnaJ domain protein</fullName>
    </submittedName>
</protein>
<keyword evidence="2" id="KW-0175">Coiled coil</keyword>
<feature type="domain" description="J" evidence="4">
    <location>
        <begin position="6"/>
        <end position="64"/>
    </location>
</feature>
<keyword evidence="3" id="KW-1133">Transmembrane helix</keyword>
<evidence type="ECO:0000313" key="5">
    <source>
        <dbReference type="EMBL" id="KNY27149.1"/>
    </source>
</evidence>
<accession>A0A0L6JN03</accession>
<dbReference type="PRINTS" id="PR00625">
    <property type="entry name" value="JDOMAIN"/>
</dbReference>
<dbReference type="Proteomes" id="UP000036923">
    <property type="component" value="Unassembled WGS sequence"/>
</dbReference>
<sequence length="288" mass="33068">MGEQKDPYEILGLKKDASKDDILKRYNLLMKKYKSNKSIEDVEGIKAQIREIDEAYNVLMGYDLNSLAEGKLLEEAQRPPNRLLKKLNIDEKKLGNFIHYYKVPMIIGIIVLVGLFFTVKSIVTRVEPDLKVKLVGIYPNTSVEKLENQIVGNIAGLKKVEIDPIIFWDKNSPTIESSMDMKLFTLSGTGHVDAYLLDRERFDKLMNMTNRVQQLDDIVKKYRNKIDDNNLLKKKLKNENEEHIYGIEVESRSIFKGTGLEKFKIILSVGMDGKNDENTAKLVDLILK</sequence>
<dbReference type="InterPro" id="IPR001623">
    <property type="entry name" value="DnaJ_domain"/>
</dbReference>
<dbReference type="InterPro" id="IPR036869">
    <property type="entry name" value="J_dom_sf"/>
</dbReference>
<dbReference type="RefSeq" id="WP_036945664.1">
    <property type="nucleotide sequence ID" value="NZ_JQKC01000066.1"/>
</dbReference>
<dbReference type="Gene3D" id="1.10.287.110">
    <property type="entry name" value="DnaJ domain"/>
    <property type="match status" value="1"/>
</dbReference>
<name>A0A0L6JN03_9FIRM</name>
<dbReference type="EMBL" id="LGTC01000001">
    <property type="protein sequence ID" value="KNY27149.1"/>
    <property type="molecule type" value="Genomic_DNA"/>
</dbReference>
<keyword evidence="6" id="KW-1185">Reference proteome</keyword>